<accession>A0A8H6W1G8</accession>
<organism evidence="2 3">
    <name type="scientific">Mycena chlorophos</name>
    <name type="common">Agaric fungus</name>
    <name type="synonym">Agaricus chlorophos</name>
    <dbReference type="NCBI Taxonomy" id="658473"/>
    <lineage>
        <taxon>Eukaryota</taxon>
        <taxon>Fungi</taxon>
        <taxon>Dikarya</taxon>
        <taxon>Basidiomycota</taxon>
        <taxon>Agaricomycotina</taxon>
        <taxon>Agaricomycetes</taxon>
        <taxon>Agaricomycetidae</taxon>
        <taxon>Agaricales</taxon>
        <taxon>Marasmiineae</taxon>
        <taxon>Mycenaceae</taxon>
        <taxon>Mycena</taxon>
    </lineage>
</organism>
<evidence type="ECO:0000259" key="1">
    <source>
        <dbReference type="PROSITE" id="PS50097"/>
    </source>
</evidence>
<dbReference type="PROSITE" id="PS50097">
    <property type="entry name" value="BTB"/>
    <property type="match status" value="1"/>
</dbReference>
<protein>
    <submittedName>
        <fullName evidence="2">BTB domain-containing protein</fullName>
    </submittedName>
</protein>
<gene>
    <name evidence="2" type="ORF">HMN09_01037400</name>
</gene>
<keyword evidence="3" id="KW-1185">Reference proteome</keyword>
<dbReference type="EMBL" id="JACAZE010000015">
    <property type="protein sequence ID" value="KAF7298158.1"/>
    <property type="molecule type" value="Genomic_DNA"/>
</dbReference>
<dbReference type="InterPro" id="IPR011333">
    <property type="entry name" value="SKP1/BTB/POZ_sf"/>
</dbReference>
<evidence type="ECO:0000313" key="2">
    <source>
        <dbReference type="EMBL" id="KAF7298158.1"/>
    </source>
</evidence>
<name>A0A8H6W1G8_MYCCL</name>
<dbReference type="Proteomes" id="UP000613580">
    <property type="component" value="Unassembled WGS sequence"/>
</dbReference>
<evidence type="ECO:0000313" key="3">
    <source>
        <dbReference type="Proteomes" id="UP000613580"/>
    </source>
</evidence>
<dbReference type="InterPro" id="IPR000210">
    <property type="entry name" value="BTB/POZ_dom"/>
</dbReference>
<proteinExistence type="predicted"/>
<dbReference type="Gene3D" id="3.30.710.10">
    <property type="entry name" value="Potassium Channel Kv1.1, Chain A"/>
    <property type="match status" value="1"/>
</dbReference>
<reference evidence="2" key="1">
    <citation type="submission" date="2020-05" db="EMBL/GenBank/DDBJ databases">
        <title>Mycena genomes resolve the evolution of fungal bioluminescence.</title>
        <authorList>
            <person name="Tsai I.J."/>
        </authorList>
    </citation>
    <scope>NUCLEOTIDE SEQUENCE</scope>
    <source>
        <strain evidence="2">110903Hualien_Pintung</strain>
    </source>
</reference>
<feature type="domain" description="BTB" evidence="1">
    <location>
        <begin position="31"/>
        <end position="88"/>
    </location>
</feature>
<dbReference type="AlphaFoldDB" id="A0A8H6W1G8"/>
<dbReference type="OrthoDB" id="3238622at2759"/>
<sequence length="297" mass="33924">MDHRPASPADSESENDSSGFRFHKDFASQDGDIILAARDSTCFFRVHSFVLKTTSAWFRACLSLPQDQKKPLDIIYMDEDEATLEMLLIMICGLPLPVIEDYDTFDKLIFSAEKYEMLGPISILRLLVMTPGPLLGQPFRLYAIASRYGWKEEARFASTQTLTHSLHDAEIRPLLRRLSTDALLELSDLHHNRKIALRERLNKPPFVASDNAAQSTCNTCHFTIDYHTWRELKFRIVQEMETRPSGDSIDIGLTEWPEAKACWIARCPNRNCGRALYDEEPTRKAIRDVIAELGDSI</sequence>
<comment type="caution">
    <text evidence="2">The sequence shown here is derived from an EMBL/GenBank/DDBJ whole genome shotgun (WGS) entry which is preliminary data.</text>
</comment>